<evidence type="ECO:0000313" key="2">
    <source>
        <dbReference type="EMBL" id="KAF5323681.1"/>
    </source>
</evidence>
<name>A0A8H5F4U1_9AGAR</name>
<reference evidence="2 3" key="1">
    <citation type="journal article" date="2020" name="ISME J.">
        <title>Uncovering the hidden diversity of litter-decomposition mechanisms in mushroom-forming fungi.</title>
        <authorList>
            <person name="Floudas D."/>
            <person name="Bentzer J."/>
            <person name="Ahren D."/>
            <person name="Johansson T."/>
            <person name="Persson P."/>
            <person name="Tunlid A."/>
        </authorList>
    </citation>
    <scope>NUCLEOTIDE SEQUENCE [LARGE SCALE GENOMIC DNA]</scope>
    <source>
        <strain evidence="2 3">CBS 101986</strain>
    </source>
</reference>
<feature type="compositionally biased region" description="Basic and acidic residues" evidence="1">
    <location>
        <begin position="204"/>
        <end position="221"/>
    </location>
</feature>
<evidence type="ECO:0000256" key="1">
    <source>
        <dbReference type="SAM" id="MobiDB-lite"/>
    </source>
</evidence>
<protein>
    <submittedName>
        <fullName evidence="2">Uncharacterized protein</fullName>
    </submittedName>
</protein>
<organism evidence="2 3">
    <name type="scientific">Psilocybe cf. subviscida</name>
    <dbReference type="NCBI Taxonomy" id="2480587"/>
    <lineage>
        <taxon>Eukaryota</taxon>
        <taxon>Fungi</taxon>
        <taxon>Dikarya</taxon>
        <taxon>Basidiomycota</taxon>
        <taxon>Agaricomycotina</taxon>
        <taxon>Agaricomycetes</taxon>
        <taxon>Agaricomycetidae</taxon>
        <taxon>Agaricales</taxon>
        <taxon>Agaricineae</taxon>
        <taxon>Strophariaceae</taxon>
        <taxon>Psilocybe</taxon>
    </lineage>
</organism>
<feature type="region of interest" description="Disordered" evidence="1">
    <location>
        <begin position="204"/>
        <end position="233"/>
    </location>
</feature>
<accession>A0A8H5F4U1</accession>
<proteinExistence type="predicted"/>
<gene>
    <name evidence="2" type="ORF">D9619_012860</name>
</gene>
<feature type="compositionally biased region" description="Polar residues" evidence="1">
    <location>
        <begin position="224"/>
        <end position="233"/>
    </location>
</feature>
<comment type="caution">
    <text evidence="2">The sequence shown here is derived from an EMBL/GenBank/DDBJ whole genome shotgun (WGS) entry which is preliminary data.</text>
</comment>
<keyword evidence="3" id="KW-1185">Reference proteome</keyword>
<evidence type="ECO:0000313" key="3">
    <source>
        <dbReference type="Proteomes" id="UP000567179"/>
    </source>
</evidence>
<dbReference type="AlphaFoldDB" id="A0A8H5F4U1"/>
<dbReference type="Proteomes" id="UP000567179">
    <property type="component" value="Unassembled WGS sequence"/>
</dbReference>
<sequence length="233" mass="26218">MPARRLPHFRHIPPAFTSLATLGELWVSALFTASSDEQDIPRWPRKRAADLGIAQDQRAAKGPAAEMWHLEAGDDDMPTPPPTLRSGEEHHVTCGTTVHDDQTHDLGDVVQALTFSRSSASVIELRILYADLRRGQDDKEEKSKNEHAPPVRYSRRHVITSSFPLVLALKPLYRQQEWVTHARDLSASTEVREARTMTVQVRYNRSDMTKTDHSRRAKVDVESPISTESTAPA</sequence>
<dbReference type="EMBL" id="JAACJJ010000017">
    <property type="protein sequence ID" value="KAF5323681.1"/>
    <property type="molecule type" value="Genomic_DNA"/>
</dbReference>